<evidence type="ECO:0000256" key="8">
    <source>
        <dbReference type="HAMAP-Rule" id="MF_00692"/>
    </source>
</evidence>
<dbReference type="NCBIfam" id="NF000658">
    <property type="entry name" value="PRK00029.1"/>
    <property type="match status" value="1"/>
</dbReference>
<dbReference type="Proteomes" id="UP000306973">
    <property type="component" value="Unassembled WGS sequence"/>
</dbReference>
<proteinExistence type="inferred from homology"/>
<feature type="binding site" evidence="8">
    <location>
        <position position="88"/>
    </location>
    <ligand>
        <name>ATP</name>
        <dbReference type="ChEBI" id="CHEBI:30616"/>
    </ligand>
</feature>
<dbReference type="EMBL" id="VBUI01000003">
    <property type="protein sequence ID" value="TLF53097.1"/>
    <property type="molecule type" value="Genomic_DNA"/>
</dbReference>
<feature type="binding site" evidence="8">
    <location>
        <position position="251"/>
    </location>
    <ligand>
        <name>Mg(2+)</name>
        <dbReference type="ChEBI" id="CHEBI:18420"/>
    </ligand>
</feature>
<feature type="binding site" evidence="8">
    <location>
        <position position="89"/>
    </location>
    <ligand>
        <name>ATP</name>
        <dbReference type="ChEBI" id="CHEBI:30616"/>
    </ligand>
</feature>
<evidence type="ECO:0000256" key="6">
    <source>
        <dbReference type="ARBA" id="ARBA00022840"/>
    </source>
</evidence>
<keyword evidence="10" id="KW-1185">Reference proteome</keyword>
<keyword evidence="7 8" id="KW-0460">Magnesium</keyword>
<feature type="binding site" evidence="8">
    <location>
        <position position="109"/>
    </location>
    <ligand>
        <name>ATP</name>
        <dbReference type="ChEBI" id="CHEBI:30616"/>
    </ligand>
</feature>
<comment type="catalytic activity">
    <reaction evidence="8">
        <text>L-histidyl-[protein] + UTP = N(tele)-(5'-uridylyl)-L-histidyl-[protein] + diphosphate</text>
        <dbReference type="Rhea" id="RHEA:83891"/>
        <dbReference type="Rhea" id="RHEA-COMP:9745"/>
        <dbReference type="Rhea" id="RHEA-COMP:20239"/>
        <dbReference type="ChEBI" id="CHEBI:29979"/>
        <dbReference type="ChEBI" id="CHEBI:33019"/>
        <dbReference type="ChEBI" id="CHEBI:46398"/>
        <dbReference type="ChEBI" id="CHEBI:233474"/>
    </reaction>
</comment>
<feature type="active site" description="Proton acceptor" evidence="8">
    <location>
        <position position="250"/>
    </location>
</feature>
<keyword evidence="5 8" id="KW-0547">Nucleotide-binding</keyword>
<keyword evidence="6 8" id="KW-0067">ATP-binding</keyword>
<sequence length="495" mass="54204">MFPTFTLRYARLPDRFFVRFDPVPVEAPRLLAFNRPLAEELGFDLDAFDEQKATEALAGNVVPQGAEPLAQAYAGHQFGHFNPRLGDGRAVLLGEVTDREGRLRDLQLKGAGCTPFSRGADGRAPLGPVLREYLVSEAMHVLGIPTTRALAAVSTGERVFRRVPEPGAVLTRVASSHLRVGTFQYFAARGDKEAIRLLADLAIERHHPHLAALPPETRYLSLVEAVQAGQARLVAGWMGLGFIHGVMNTDNASIAGETIDYGPCAFMEAFDPEQVFSSIDEGGRYAYRNQPWIAQWNLARFAETLIPLIDDDADRAVERATAVIQAYPAQYEAEWLAVMRKKLGLAGEEEGDRELVEAFLEAQKAGRADFTLAFRTLADAVESGAGRGEGEGALLGLFESREVIEAWLPRWRTRLAREEASPTTIAARLRATNPLYIPRNQRVEEALAAAAEGDLAPFETLAEVLAHPFEAQPGREAYARPAPAGEAVFRTFCGT</sequence>
<dbReference type="InterPro" id="IPR003846">
    <property type="entry name" value="SelO"/>
</dbReference>
<keyword evidence="4 8" id="KW-0479">Metal-binding</keyword>
<feature type="binding site" evidence="8">
    <location>
        <position position="122"/>
    </location>
    <ligand>
        <name>ATP</name>
        <dbReference type="ChEBI" id="CHEBI:30616"/>
    </ligand>
</feature>
<accession>A0A5R8MPH4</accession>
<keyword evidence="2 8" id="KW-0808">Transferase</keyword>
<comment type="cofactor">
    <cofactor evidence="8">
        <name>Mg(2+)</name>
        <dbReference type="ChEBI" id="CHEBI:18420"/>
    </cofactor>
    <cofactor evidence="8">
        <name>Mn(2+)</name>
        <dbReference type="ChEBI" id="CHEBI:29035"/>
    </cofactor>
</comment>
<feature type="binding site" evidence="8">
    <location>
        <position position="260"/>
    </location>
    <ligand>
        <name>ATP</name>
        <dbReference type="ChEBI" id="CHEBI:30616"/>
    </ligand>
</feature>
<comment type="function">
    <text evidence="8">Nucleotidyltransferase involved in the post-translational modification of proteins. It can catalyze the addition of adenosine monophosphate (AMP) or uridine monophosphate (UMP) to a protein, resulting in modifications known as AMPylation and UMPylation.</text>
</comment>
<evidence type="ECO:0000313" key="10">
    <source>
        <dbReference type="Proteomes" id="UP000306973"/>
    </source>
</evidence>
<evidence type="ECO:0000256" key="7">
    <source>
        <dbReference type="ARBA" id="ARBA00022842"/>
    </source>
</evidence>
<evidence type="ECO:0000256" key="2">
    <source>
        <dbReference type="ARBA" id="ARBA00022679"/>
    </source>
</evidence>
<feature type="binding site" evidence="8">
    <location>
        <position position="179"/>
    </location>
    <ligand>
        <name>ATP</name>
        <dbReference type="ChEBI" id="CHEBI:30616"/>
    </ligand>
</feature>
<dbReference type="GO" id="GO:0000287">
    <property type="term" value="F:magnesium ion binding"/>
    <property type="evidence" value="ECO:0007669"/>
    <property type="project" value="UniProtKB-UniRule"/>
</dbReference>
<evidence type="ECO:0000256" key="5">
    <source>
        <dbReference type="ARBA" id="ARBA00022741"/>
    </source>
</evidence>
<keyword evidence="3 8" id="KW-0548">Nucleotidyltransferase</keyword>
<comment type="caution">
    <text evidence="9">The sequence shown here is derived from an EMBL/GenBank/DDBJ whole genome shotgun (WGS) entry which is preliminary data.</text>
</comment>
<dbReference type="RefSeq" id="WP_138179412.1">
    <property type="nucleotide sequence ID" value="NZ_VBUI01000003.1"/>
</dbReference>
<comment type="catalytic activity">
    <reaction evidence="8">
        <text>L-seryl-[protein] + UTP = O-(5'-uridylyl)-L-seryl-[protein] + diphosphate</text>
        <dbReference type="Rhea" id="RHEA:64604"/>
        <dbReference type="Rhea" id="RHEA-COMP:9863"/>
        <dbReference type="Rhea" id="RHEA-COMP:16635"/>
        <dbReference type="ChEBI" id="CHEBI:29999"/>
        <dbReference type="ChEBI" id="CHEBI:33019"/>
        <dbReference type="ChEBI" id="CHEBI:46398"/>
        <dbReference type="ChEBI" id="CHEBI:156051"/>
    </reaction>
</comment>
<protein>
    <recommendedName>
        <fullName evidence="8">Protein nucleotidyltransferase YdiU</fullName>
        <ecNumber evidence="8">2.7.7.-</ecNumber>
    </recommendedName>
    <alternativeName>
        <fullName evidence="8">Protein adenylyltransferase YdiU</fullName>
        <ecNumber evidence="8">2.7.7.108</ecNumber>
    </alternativeName>
    <alternativeName>
        <fullName evidence="8">Protein uridylyltransferase YdiU</fullName>
        <ecNumber evidence="8">2.7.7.-</ecNumber>
    </alternativeName>
</protein>
<feature type="binding site" evidence="8">
    <location>
        <position position="121"/>
    </location>
    <ligand>
        <name>ATP</name>
        <dbReference type="ChEBI" id="CHEBI:30616"/>
    </ligand>
</feature>
<feature type="binding site" evidence="8">
    <location>
        <position position="86"/>
    </location>
    <ligand>
        <name>ATP</name>
        <dbReference type="ChEBI" id="CHEBI:30616"/>
    </ligand>
</feature>
<dbReference type="Pfam" id="PF02696">
    <property type="entry name" value="SelO"/>
    <property type="match status" value="1"/>
</dbReference>
<dbReference type="GO" id="GO:0070733">
    <property type="term" value="F:AMPylase activity"/>
    <property type="evidence" value="ECO:0007669"/>
    <property type="project" value="UniProtKB-EC"/>
</dbReference>
<dbReference type="PANTHER" id="PTHR32057:SF14">
    <property type="entry name" value="PROTEIN ADENYLYLTRANSFERASE SELO, MITOCHONDRIAL"/>
    <property type="match status" value="1"/>
</dbReference>
<comment type="catalytic activity">
    <reaction evidence="8">
        <text>L-threonyl-[protein] + ATP = 3-O-(5'-adenylyl)-L-threonyl-[protein] + diphosphate</text>
        <dbReference type="Rhea" id="RHEA:54292"/>
        <dbReference type="Rhea" id="RHEA-COMP:11060"/>
        <dbReference type="Rhea" id="RHEA-COMP:13847"/>
        <dbReference type="ChEBI" id="CHEBI:30013"/>
        <dbReference type="ChEBI" id="CHEBI:30616"/>
        <dbReference type="ChEBI" id="CHEBI:33019"/>
        <dbReference type="ChEBI" id="CHEBI:138113"/>
        <dbReference type="EC" id="2.7.7.108"/>
    </reaction>
</comment>
<dbReference type="GO" id="GO:0005524">
    <property type="term" value="F:ATP binding"/>
    <property type="evidence" value="ECO:0007669"/>
    <property type="project" value="UniProtKB-UniRule"/>
</dbReference>
<evidence type="ECO:0000256" key="4">
    <source>
        <dbReference type="ARBA" id="ARBA00022723"/>
    </source>
</evidence>
<feature type="binding site" evidence="8">
    <location>
        <position position="260"/>
    </location>
    <ligand>
        <name>Mg(2+)</name>
        <dbReference type="ChEBI" id="CHEBI:18420"/>
    </ligand>
</feature>
<comment type="similarity">
    <text evidence="1 8">Belongs to the SELO family.</text>
</comment>
<keyword evidence="8" id="KW-0464">Manganese</keyword>
<reference evidence="9 10" key="1">
    <citation type="journal article" date="2007" name="Int. J. Syst. Evol. Microbiol.">
        <title>Halomonas saccharevitans sp. nov., Halomonas arcis sp. nov. and Halomonas subterranea sp. nov., halophilic bacteria isolated from hypersaline environments of China.</title>
        <authorList>
            <person name="Xu X.W."/>
            <person name="Wu Y.H."/>
            <person name="Zhou Z."/>
            <person name="Wang C.S."/>
            <person name="Zhou Y.G."/>
            <person name="Zhang H.B."/>
            <person name="Wang Y."/>
            <person name="Wu M."/>
        </authorList>
    </citation>
    <scope>NUCLEOTIDE SEQUENCE [LARGE SCALE GENOMIC DNA]</scope>
    <source>
        <strain evidence="9 10">TBZ3</strain>
    </source>
</reference>
<dbReference type="EC" id="2.7.7.-" evidence="8"/>
<name>A0A5R8MPH4_9GAMM</name>
<dbReference type="PANTHER" id="PTHR32057">
    <property type="entry name" value="PROTEIN ADENYLYLTRANSFERASE SELO, MITOCHONDRIAL"/>
    <property type="match status" value="1"/>
</dbReference>
<gene>
    <name evidence="8" type="primary">ydiU</name>
    <name evidence="8" type="synonym">selO</name>
    <name evidence="9" type="ORF">FEI13_03080</name>
</gene>
<evidence type="ECO:0000313" key="9">
    <source>
        <dbReference type="EMBL" id="TLF53097.1"/>
    </source>
</evidence>
<dbReference type="HAMAP" id="MF_00692">
    <property type="entry name" value="SelO"/>
    <property type="match status" value="1"/>
</dbReference>
<evidence type="ECO:0000256" key="1">
    <source>
        <dbReference type="ARBA" id="ARBA00009747"/>
    </source>
</evidence>
<comment type="catalytic activity">
    <reaction evidence="8">
        <text>L-tyrosyl-[protein] + ATP = O-(5'-adenylyl)-L-tyrosyl-[protein] + diphosphate</text>
        <dbReference type="Rhea" id="RHEA:54288"/>
        <dbReference type="Rhea" id="RHEA-COMP:10136"/>
        <dbReference type="Rhea" id="RHEA-COMP:13846"/>
        <dbReference type="ChEBI" id="CHEBI:30616"/>
        <dbReference type="ChEBI" id="CHEBI:33019"/>
        <dbReference type="ChEBI" id="CHEBI:46858"/>
        <dbReference type="ChEBI" id="CHEBI:83624"/>
        <dbReference type="EC" id="2.7.7.108"/>
    </reaction>
</comment>
<dbReference type="OrthoDB" id="9776281at2"/>
<dbReference type="AlphaFoldDB" id="A0A5R8MPH4"/>
<dbReference type="EC" id="2.7.7.108" evidence="8"/>
<dbReference type="GO" id="GO:0030145">
    <property type="term" value="F:manganese ion binding"/>
    <property type="evidence" value="ECO:0007669"/>
    <property type="project" value="UniProtKB-UniRule"/>
</dbReference>
<comment type="catalytic activity">
    <reaction evidence="8">
        <text>L-seryl-[protein] + ATP = 3-O-(5'-adenylyl)-L-seryl-[protein] + diphosphate</text>
        <dbReference type="Rhea" id="RHEA:58120"/>
        <dbReference type="Rhea" id="RHEA-COMP:9863"/>
        <dbReference type="Rhea" id="RHEA-COMP:15073"/>
        <dbReference type="ChEBI" id="CHEBI:29999"/>
        <dbReference type="ChEBI" id="CHEBI:30616"/>
        <dbReference type="ChEBI" id="CHEBI:33019"/>
        <dbReference type="ChEBI" id="CHEBI:142516"/>
        <dbReference type="EC" id="2.7.7.108"/>
    </reaction>
</comment>
<feature type="binding site" evidence="8">
    <location>
        <position position="172"/>
    </location>
    <ligand>
        <name>ATP</name>
        <dbReference type="ChEBI" id="CHEBI:30616"/>
    </ligand>
</feature>
<comment type="catalytic activity">
    <reaction evidence="8">
        <text>L-tyrosyl-[protein] + UTP = O-(5'-uridylyl)-L-tyrosyl-[protein] + diphosphate</text>
        <dbReference type="Rhea" id="RHEA:83887"/>
        <dbReference type="Rhea" id="RHEA-COMP:10136"/>
        <dbReference type="Rhea" id="RHEA-COMP:20238"/>
        <dbReference type="ChEBI" id="CHEBI:33019"/>
        <dbReference type="ChEBI" id="CHEBI:46398"/>
        <dbReference type="ChEBI" id="CHEBI:46858"/>
        <dbReference type="ChEBI" id="CHEBI:90602"/>
    </reaction>
</comment>
<evidence type="ECO:0000256" key="3">
    <source>
        <dbReference type="ARBA" id="ARBA00022695"/>
    </source>
</evidence>
<organism evidence="9 10">
    <name type="scientific">Halomonas urmiana</name>
    <dbReference type="NCBI Taxonomy" id="490901"/>
    <lineage>
        <taxon>Bacteria</taxon>
        <taxon>Pseudomonadati</taxon>
        <taxon>Pseudomonadota</taxon>
        <taxon>Gammaproteobacteria</taxon>
        <taxon>Oceanospirillales</taxon>
        <taxon>Halomonadaceae</taxon>
        <taxon>Halomonas</taxon>
    </lineage>
</organism>